<dbReference type="WBParaSite" id="SVE_1438700.1">
    <property type="protein sequence ID" value="SVE_1438700.1"/>
    <property type="gene ID" value="SVE_1438700"/>
</dbReference>
<dbReference type="Proteomes" id="UP000035680">
    <property type="component" value="Unassembled WGS sequence"/>
</dbReference>
<protein>
    <submittedName>
        <fullName evidence="2">Uncharacterized protein</fullName>
    </submittedName>
</protein>
<organism evidence="1 2">
    <name type="scientific">Strongyloides venezuelensis</name>
    <name type="common">Threadworm</name>
    <dbReference type="NCBI Taxonomy" id="75913"/>
    <lineage>
        <taxon>Eukaryota</taxon>
        <taxon>Metazoa</taxon>
        <taxon>Ecdysozoa</taxon>
        <taxon>Nematoda</taxon>
        <taxon>Chromadorea</taxon>
        <taxon>Rhabditida</taxon>
        <taxon>Tylenchina</taxon>
        <taxon>Panagrolaimomorpha</taxon>
        <taxon>Strongyloidoidea</taxon>
        <taxon>Strongyloididae</taxon>
        <taxon>Strongyloides</taxon>
    </lineage>
</organism>
<sequence>MKRILKPQELECLAMMSYLKHLLKRENSLKTSTTTVEVSANPKNYGVYWGLRSCPNSIDRAIKTVSRKPGITDEKKALVLVQAEELTAMLNFFGIEDKDEHVRRLLASSCTKPPRTATSNLFSRKVMLIFGIWRDQTINMLPIAEVDDESFEIFDKLRMSAINVFIPRQSEAYKHLRKALLKRTDENGKLYKGLLVTDILDEI</sequence>
<evidence type="ECO:0000313" key="2">
    <source>
        <dbReference type="WBParaSite" id="SVE_1438700.1"/>
    </source>
</evidence>
<name>A0A0K0FSW7_STRVS</name>
<evidence type="ECO:0000313" key="1">
    <source>
        <dbReference type="Proteomes" id="UP000035680"/>
    </source>
</evidence>
<reference evidence="2" key="2">
    <citation type="submission" date="2015-08" db="UniProtKB">
        <authorList>
            <consortium name="WormBaseParasite"/>
        </authorList>
    </citation>
    <scope>IDENTIFICATION</scope>
</reference>
<proteinExistence type="predicted"/>
<accession>A0A0K0FSW7</accession>
<dbReference type="AlphaFoldDB" id="A0A0K0FSW7"/>
<reference evidence="1" key="1">
    <citation type="submission" date="2014-07" db="EMBL/GenBank/DDBJ databases">
        <authorList>
            <person name="Martin A.A"/>
            <person name="De Silva N."/>
        </authorList>
    </citation>
    <scope>NUCLEOTIDE SEQUENCE</scope>
</reference>
<keyword evidence="1" id="KW-1185">Reference proteome</keyword>